<keyword evidence="5" id="KW-1185">Reference proteome</keyword>
<organism evidence="4 5">
    <name type="scientific">Luteipulveratus mongoliensis</name>
    <dbReference type="NCBI Taxonomy" id="571913"/>
    <lineage>
        <taxon>Bacteria</taxon>
        <taxon>Bacillati</taxon>
        <taxon>Actinomycetota</taxon>
        <taxon>Actinomycetes</taxon>
        <taxon>Micrococcales</taxon>
        <taxon>Dermacoccaceae</taxon>
        <taxon>Luteipulveratus</taxon>
    </lineage>
</organism>
<dbReference type="Gene3D" id="3.30.450.380">
    <property type="match status" value="1"/>
</dbReference>
<dbReference type="InterPro" id="IPR001482">
    <property type="entry name" value="T2SS/T4SS_dom"/>
</dbReference>
<dbReference type="KEGG" id="lmoi:VV02_23085"/>
<evidence type="ECO:0000256" key="1">
    <source>
        <dbReference type="ARBA" id="ARBA00006611"/>
    </source>
</evidence>
<feature type="compositionally biased region" description="Basic and acidic residues" evidence="2">
    <location>
        <begin position="17"/>
        <end position="28"/>
    </location>
</feature>
<dbReference type="InterPro" id="IPR050921">
    <property type="entry name" value="T4SS_GSP_E_ATPase"/>
</dbReference>
<dbReference type="Gene3D" id="3.40.50.300">
    <property type="entry name" value="P-loop containing nucleotide triphosphate hydrolases"/>
    <property type="match status" value="1"/>
</dbReference>
<feature type="region of interest" description="Disordered" evidence="2">
    <location>
        <begin position="16"/>
        <end position="37"/>
    </location>
</feature>
<dbReference type="SUPFAM" id="SSF52540">
    <property type="entry name" value="P-loop containing nucleoside triphosphate hydrolases"/>
    <property type="match status" value="1"/>
</dbReference>
<evidence type="ECO:0000313" key="4">
    <source>
        <dbReference type="EMBL" id="AKU19226.1"/>
    </source>
</evidence>
<dbReference type="PANTHER" id="PTHR30486:SF6">
    <property type="entry name" value="TYPE IV PILUS RETRACTATION ATPASE PILT"/>
    <property type="match status" value="1"/>
</dbReference>
<sequence>MPDTDLVRQLRGQVADRLNRQRRADEAAGRPPMTAEDERQFARSIIVQILEDHARGEISRGATPPDALQEEQLAAAIHAALFGVGRLQPLLDDPTVENIDINGCDKVFVGYADGREELAPPVADSDDELVELIQVLAANVGLTSRPFDSANPQLDLRLPDGSRLSAVMGVCQRPSLSIRRSRLGAVSLEDLVGTGTMSPQVARFLKAAVAARKNVMIAGSTNSGKTTLLRALAGEIPSYERLITVERALELGLDKFEQKHPNVVAFEERLPNSEGLGAVTMAELVRRSLRMNPSRVIVGEVLGDEIVTMLNAMSQGNDGSLSTIHANSSLEVFNRISTYALQADERLPVEATHMLISGSINFVVFLRKNNDYESGGALTRRIESIREVTGIDQRVLSSEVFSLDPSGVAVSHAPISCIEDLERHGYTPELGSRWT</sequence>
<dbReference type="GO" id="GO:0016887">
    <property type="term" value="F:ATP hydrolysis activity"/>
    <property type="evidence" value="ECO:0007669"/>
    <property type="project" value="InterPro"/>
</dbReference>
<dbReference type="OrthoDB" id="9810761at2"/>
<name>A0A0K1JR90_9MICO</name>
<feature type="domain" description="Bacterial type II secretion system protein E" evidence="3">
    <location>
        <begin position="87"/>
        <end position="364"/>
    </location>
</feature>
<proteinExistence type="inferred from homology"/>
<dbReference type="PANTHER" id="PTHR30486">
    <property type="entry name" value="TWITCHING MOTILITY PROTEIN PILT"/>
    <property type="match status" value="1"/>
</dbReference>
<gene>
    <name evidence="4" type="ORF">VV02_23085</name>
</gene>
<accession>A0A0K1JR90</accession>
<dbReference type="STRING" id="571913.VV02_23085"/>
<comment type="similarity">
    <text evidence="1">Belongs to the GSP E family.</text>
</comment>
<protein>
    <submittedName>
        <fullName evidence="4">Type II secretion system protein E</fullName>
    </submittedName>
</protein>
<dbReference type="Proteomes" id="UP000066480">
    <property type="component" value="Chromosome"/>
</dbReference>
<evidence type="ECO:0000256" key="2">
    <source>
        <dbReference type="SAM" id="MobiDB-lite"/>
    </source>
</evidence>
<evidence type="ECO:0000259" key="3">
    <source>
        <dbReference type="Pfam" id="PF00437"/>
    </source>
</evidence>
<dbReference type="Pfam" id="PF00437">
    <property type="entry name" value="T2SSE"/>
    <property type="match status" value="1"/>
</dbReference>
<dbReference type="PATRIC" id="fig|571913.6.peg.4677"/>
<reference evidence="4 5" key="1">
    <citation type="submission" date="2015-03" db="EMBL/GenBank/DDBJ databases">
        <title>Luteipulveratus halotolerans sp. nov., a novel actinobacterium (Dermacoccaceae) from Sarawak, Malaysia.</title>
        <authorList>
            <person name="Juboi H."/>
            <person name="Basik A."/>
            <person name="Shamsul S.S."/>
            <person name="Arnold P."/>
            <person name="Schmitt E.K."/>
            <person name="Sanglier J.-J."/>
            <person name="Yeo T."/>
        </authorList>
    </citation>
    <scope>NUCLEOTIDE SEQUENCE [LARGE SCALE GENOMIC DNA]</scope>
    <source>
        <strain evidence="4 5">MN07-A0370</strain>
    </source>
</reference>
<dbReference type="CDD" id="cd01130">
    <property type="entry name" value="VirB11-like_ATPase"/>
    <property type="match status" value="1"/>
</dbReference>
<evidence type="ECO:0000313" key="5">
    <source>
        <dbReference type="Proteomes" id="UP000066480"/>
    </source>
</evidence>
<dbReference type="InterPro" id="IPR027417">
    <property type="entry name" value="P-loop_NTPase"/>
</dbReference>
<dbReference type="AlphaFoldDB" id="A0A0K1JR90"/>
<dbReference type="EMBL" id="CP011112">
    <property type="protein sequence ID" value="AKU19226.1"/>
    <property type="molecule type" value="Genomic_DNA"/>
</dbReference>